<dbReference type="Pfam" id="PF17921">
    <property type="entry name" value="Integrase_H2C2"/>
    <property type="match status" value="1"/>
</dbReference>
<evidence type="ECO:0000313" key="4">
    <source>
        <dbReference type="Proteomes" id="UP000031668"/>
    </source>
</evidence>
<dbReference type="OrthoDB" id="912279at2759"/>
<dbReference type="PANTHER" id="PTHR37984">
    <property type="entry name" value="PROTEIN CBG26694"/>
    <property type="match status" value="1"/>
</dbReference>
<feature type="compositionally biased region" description="Basic residues" evidence="1">
    <location>
        <begin position="357"/>
        <end position="368"/>
    </location>
</feature>
<keyword evidence="4" id="KW-1185">Reference proteome</keyword>
<protein>
    <submittedName>
        <fullName evidence="3">Transposon Tf2-11 polyprotein</fullName>
    </submittedName>
</protein>
<proteinExistence type="predicted"/>
<feature type="domain" description="Integrase catalytic" evidence="2">
    <location>
        <begin position="61"/>
        <end position="215"/>
    </location>
</feature>
<dbReference type="GO" id="GO:0003676">
    <property type="term" value="F:nucleic acid binding"/>
    <property type="evidence" value="ECO:0007669"/>
    <property type="project" value="InterPro"/>
</dbReference>
<dbReference type="EMBL" id="JWZT01005339">
    <property type="protein sequence ID" value="KII61443.1"/>
    <property type="molecule type" value="Genomic_DNA"/>
</dbReference>
<organism evidence="3 4">
    <name type="scientific">Thelohanellus kitauei</name>
    <name type="common">Myxosporean</name>
    <dbReference type="NCBI Taxonomy" id="669202"/>
    <lineage>
        <taxon>Eukaryota</taxon>
        <taxon>Metazoa</taxon>
        <taxon>Cnidaria</taxon>
        <taxon>Myxozoa</taxon>
        <taxon>Myxosporea</taxon>
        <taxon>Bivalvulida</taxon>
        <taxon>Platysporina</taxon>
        <taxon>Myxobolidae</taxon>
        <taxon>Thelohanellus</taxon>
    </lineage>
</organism>
<sequence>MEHCHDAIMSGHGSYDKTLDRLRRMCYWPGMFSDTTAYCQSCRQCSLASNKAFHSPLTPVLSNGPWETVGIDILELNQSGSYRYVLVIQDYYTKWAIARPLVNQTAESVCDIMVDVFAIFGTPKRIHSDQGRNFESWAFQNLCKTFGIAKSRTTSYHPQGNGLVERTNRSIINILRKISETQEWHKILQIVLYCYNTAIHSSIKVSPYQALFGRLPYSNIWDPNNKLYDFWTNLRENQINRARIFDMIECELNESGAKEKLYYDTRNRVEYRPFRVNQNVYRRIPRTQKTSQYWESGWKVVKDLGTTVELSNQEKSKTIIVNKDRVKPDNDRTRPHEPGSETWEFPKPFKDDPSRRYPLRYRRPATMK</sequence>
<dbReference type="AlphaFoldDB" id="A0A0C2I878"/>
<dbReference type="PANTHER" id="PTHR37984:SF5">
    <property type="entry name" value="PROTEIN NYNRIN-LIKE"/>
    <property type="match status" value="1"/>
</dbReference>
<evidence type="ECO:0000259" key="2">
    <source>
        <dbReference type="PROSITE" id="PS50994"/>
    </source>
</evidence>
<dbReference type="InterPro" id="IPR050951">
    <property type="entry name" value="Retrovirus_Pol_polyprotein"/>
</dbReference>
<reference evidence="3 4" key="1">
    <citation type="journal article" date="2014" name="Genome Biol. Evol.">
        <title>The genome of the myxosporean Thelohanellus kitauei shows adaptations to nutrient acquisition within its fish host.</title>
        <authorList>
            <person name="Yang Y."/>
            <person name="Xiong J."/>
            <person name="Zhou Z."/>
            <person name="Huo F."/>
            <person name="Miao W."/>
            <person name="Ran C."/>
            <person name="Liu Y."/>
            <person name="Zhang J."/>
            <person name="Feng J."/>
            <person name="Wang M."/>
            <person name="Wang M."/>
            <person name="Wang L."/>
            <person name="Yao B."/>
        </authorList>
    </citation>
    <scope>NUCLEOTIDE SEQUENCE [LARGE SCALE GENOMIC DNA]</scope>
    <source>
        <strain evidence="3">Wuqing</strain>
    </source>
</reference>
<dbReference type="SUPFAM" id="SSF53098">
    <property type="entry name" value="Ribonuclease H-like"/>
    <property type="match status" value="1"/>
</dbReference>
<dbReference type="Gene3D" id="1.10.340.70">
    <property type="match status" value="1"/>
</dbReference>
<name>A0A0C2I878_THEKT</name>
<evidence type="ECO:0000313" key="3">
    <source>
        <dbReference type="EMBL" id="KII61443.1"/>
    </source>
</evidence>
<accession>A0A0C2I878</accession>
<dbReference type="OMA" id="DHIEYSE"/>
<dbReference type="PROSITE" id="PS50994">
    <property type="entry name" value="INTEGRASE"/>
    <property type="match status" value="1"/>
</dbReference>
<dbReference type="GO" id="GO:0015074">
    <property type="term" value="P:DNA integration"/>
    <property type="evidence" value="ECO:0007669"/>
    <property type="project" value="InterPro"/>
</dbReference>
<feature type="compositionally biased region" description="Basic and acidic residues" evidence="1">
    <location>
        <begin position="324"/>
        <end position="339"/>
    </location>
</feature>
<dbReference type="Pfam" id="PF00665">
    <property type="entry name" value="rve"/>
    <property type="match status" value="1"/>
</dbReference>
<dbReference type="Proteomes" id="UP000031668">
    <property type="component" value="Unassembled WGS sequence"/>
</dbReference>
<dbReference type="FunFam" id="3.30.420.10:FF:000032">
    <property type="entry name" value="Retrovirus-related Pol polyprotein from transposon 297-like Protein"/>
    <property type="match status" value="1"/>
</dbReference>
<dbReference type="InterPro" id="IPR001584">
    <property type="entry name" value="Integrase_cat-core"/>
</dbReference>
<feature type="region of interest" description="Disordered" evidence="1">
    <location>
        <begin position="324"/>
        <end position="368"/>
    </location>
</feature>
<dbReference type="InterPro" id="IPR012337">
    <property type="entry name" value="RNaseH-like_sf"/>
</dbReference>
<evidence type="ECO:0000256" key="1">
    <source>
        <dbReference type="SAM" id="MobiDB-lite"/>
    </source>
</evidence>
<dbReference type="InterPro" id="IPR041588">
    <property type="entry name" value="Integrase_H2C2"/>
</dbReference>
<comment type="caution">
    <text evidence="3">The sequence shown here is derived from an EMBL/GenBank/DDBJ whole genome shotgun (WGS) entry which is preliminary data.</text>
</comment>
<dbReference type="InterPro" id="IPR036397">
    <property type="entry name" value="RNaseH_sf"/>
</dbReference>
<gene>
    <name evidence="3" type="ORF">RF11_12858</name>
</gene>
<dbReference type="Gene3D" id="3.30.420.10">
    <property type="entry name" value="Ribonuclease H-like superfamily/Ribonuclease H"/>
    <property type="match status" value="1"/>
</dbReference>